<protein>
    <recommendedName>
        <fullName evidence="3">ATP-grasp ribosomal peptide maturase</fullName>
    </recommendedName>
</protein>
<organism evidence="1 2">
    <name type="scientific">Streptomyces katsurahamanus</name>
    <dbReference type="NCBI Taxonomy" id="2577098"/>
    <lineage>
        <taxon>Bacteria</taxon>
        <taxon>Bacillati</taxon>
        <taxon>Actinomycetota</taxon>
        <taxon>Actinomycetes</taxon>
        <taxon>Kitasatosporales</taxon>
        <taxon>Streptomycetaceae</taxon>
        <taxon>Streptomyces</taxon>
    </lineage>
</organism>
<sequence length="114" mass="12679">MDKVADIRLTVVGEHLFAVRIDGSPGVDWRRHYSHLAYTLIDTPSSVAAGVRSYLDAFGLTFGAFDFGLDQDGCWWLYECNPNGQWAWFPAPITNLITTAIADQLQHPEGRAPV</sequence>
<proteinExistence type="predicted"/>
<evidence type="ECO:0000313" key="2">
    <source>
        <dbReference type="Proteomes" id="UP000460558"/>
    </source>
</evidence>
<reference evidence="1 2" key="1">
    <citation type="submission" date="2019-06" db="EMBL/GenBank/DDBJ databases">
        <title>Comparative genomics and metabolomics analyses of clavulanic acid producing Streptomyces species provides insight into specialized metabolism and evolution of beta-lactam biosynthetic gene clusters.</title>
        <authorList>
            <person name="Moore M.A."/>
            <person name="Cruz-Morales P."/>
            <person name="Barona Gomez F."/>
            <person name="Kapil T."/>
        </authorList>
    </citation>
    <scope>NUCLEOTIDE SEQUENCE [LARGE SCALE GENOMIC DNA]</scope>
    <source>
        <strain evidence="1 2">T-272</strain>
    </source>
</reference>
<evidence type="ECO:0008006" key="3">
    <source>
        <dbReference type="Google" id="ProtNLM"/>
    </source>
</evidence>
<evidence type="ECO:0000313" key="1">
    <source>
        <dbReference type="EMBL" id="MQS39352.1"/>
    </source>
</evidence>
<dbReference type="EMBL" id="VDEQ01000320">
    <property type="protein sequence ID" value="MQS39352.1"/>
    <property type="molecule type" value="Genomic_DNA"/>
</dbReference>
<dbReference type="Proteomes" id="UP000460558">
    <property type="component" value="Unassembled WGS sequence"/>
</dbReference>
<name>A0ABW9P1D8_9ACTN</name>
<keyword evidence="2" id="KW-1185">Reference proteome</keyword>
<gene>
    <name evidence="1" type="ORF">FFZ77_28360</name>
</gene>
<comment type="caution">
    <text evidence="1">The sequence shown here is derived from an EMBL/GenBank/DDBJ whole genome shotgun (WGS) entry which is preliminary data.</text>
</comment>
<dbReference type="Gene3D" id="3.30.470.20">
    <property type="entry name" value="ATP-grasp fold, B domain"/>
    <property type="match status" value="1"/>
</dbReference>
<dbReference type="SUPFAM" id="SSF56059">
    <property type="entry name" value="Glutathione synthetase ATP-binding domain-like"/>
    <property type="match status" value="1"/>
</dbReference>
<accession>A0ABW9P1D8</accession>